<keyword evidence="5" id="KW-1185">Reference proteome</keyword>
<feature type="signal peptide" evidence="3">
    <location>
        <begin position="1"/>
        <end position="23"/>
    </location>
</feature>
<dbReference type="OrthoDB" id="6496929at2759"/>
<dbReference type="InterPro" id="IPR050975">
    <property type="entry name" value="Sleep_regulator"/>
</dbReference>
<evidence type="ECO:0000313" key="4">
    <source>
        <dbReference type="EMBL" id="KFM61771.1"/>
    </source>
</evidence>
<dbReference type="AlphaFoldDB" id="A0A087T9I2"/>
<proteinExistence type="predicted"/>
<evidence type="ECO:0008006" key="6">
    <source>
        <dbReference type="Google" id="ProtNLM"/>
    </source>
</evidence>
<evidence type="ECO:0000256" key="2">
    <source>
        <dbReference type="ARBA" id="ARBA00023180"/>
    </source>
</evidence>
<dbReference type="OMA" id="VCNCLGD"/>
<name>A0A087T9I2_STEMI</name>
<keyword evidence="2" id="KW-0325">Glycoprotein</keyword>
<evidence type="ECO:0000256" key="1">
    <source>
        <dbReference type="ARBA" id="ARBA00022729"/>
    </source>
</evidence>
<reference evidence="4 5" key="1">
    <citation type="submission" date="2013-11" db="EMBL/GenBank/DDBJ databases">
        <title>Genome sequencing of Stegodyphus mimosarum.</title>
        <authorList>
            <person name="Bechsgaard J."/>
        </authorList>
    </citation>
    <scope>NUCLEOTIDE SEQUENCE [LARGE SCALE GENOMIC DNA]</scope>
</reference>
<organism evidence="4 5">
    <name type="scientific">Stegodyphus mimosarum</name>
    <name type="common">African social velvet spider</name>
    <dbReference type="NCBI Taxonomy" id="407821"/>
    <lineage>
        <taxon>Eukaryota</taxon>
        <taxon>Metazoa</taxon>
        <taxon>Ecdysozoa</taxon>
        <taxon>Arthropoda</taxon>
        <taxon>Chelicerata</taxon>
        <taxon>Arachnida</taxon>
        <taxon>Araneae</taxon>
        <taxon>Araneomorphae</taxon>
        <taxon>Entelegynae</taxon>
        <taxon>Eresoidea</taxon>
        <taxon>Eresidae</taxon>
        <taxon>Stegodyphus</taxon>
    </lineage>
</organism>
<dbReference type="Pfam" id="PF17064">
    <property type="entry name" value="QVR"/>
    <property type="match status" value="1"/>
</dbReference>
<protein>
    <recommendedName>
        <fullName evidence="6">Protein sleepless</fullName>
    </recommendedName>
</protein>
<dbReference type="CDD" id="cd00117">
    <property type="entry name" value="TFP"/>
    <property type="match status" value="1"/>
</dbReference>
<dbReference type="InterPro" id="IPR031424">
    <property type="entry name" value="QVR-like"/>
</dbReference>
<dbReference type="EMBL" id="KK114143">
    <property type="protein sequence ID" value="KFM61771.1"/>
    <property type="molecule type" value="Genomic_DNA"/>
</dbReference>
<feature type="non-terminal residue" evidence="4">
    <location>
        <position position="141"/>
    </location>
</feature>
<dbReference type="PANTHER" id="PTHR33562">
    <property type="entry name" value="ATILLA, ISOFORM B-RELATED-RELATED"/>
    <property type="match status" value="1"/>
</dbReference>
<dbReference type="GO" id="GO:0030431">
    <property type="term" value="P:sleep"/>
    <property type="evidence" value="ECO:0007669"/>
    <property type="project" value="InterPro"/>
</dbReference>
<dbReference type="PANTHER" id="PTHR33562:SF14">
    <property type="entry name" value="PROTEIN QUIVER"/>
    <property type="match status" value="1"/>
</dbReference>
<keyword evidence="1 3" id="KW-0732">Signal</keyword>
<feature type="chain" id="PRO_5001829421" description="Protein sleepless" evidence="3">
    <location>
        <begin position="24"/>
        <end position="141"/>
    </location>
</feature>
<dbReference type="Proteomes" id="UP000054359">
    <property type="component" value="Unassembled WGS sequence"/>
</dbReference>
<dbReference type="GO" id="GO:0032222">
    <property type="term" value="P:regulation of synaptic transmission, cholinergic"/>
    <property type="evidence" value="ECO:0007669"/>
    <property type="project" value="InterPro"/>
</dbReference>
<gene>
    <name evidence="4" type="ORF">X975_17113</name>
</gene>
<evidence type="ECO:0000313" key="5">
    <source>
        <dbReference type="Proteomes" id="UP000054359"/>
    </source>
</evidence>
<sequence>MNLQVNILTVSIVLTFGISQVSSLKCHVCSTGNPGQEDCEAIAEGNTKYLMECFHPLNATCRIQEQWIDFEVLNQKTDKRTIRQCASTEYDASRPCYYRTGFGGRINVCNCESDGCNEAARTASTLLMTIGLVLFVKYLAH</sequence>
<evidence type="ECO:0000256" key="3">
    <source>
        <dbReference type="SAM" id="SignalP"/>
    </source>
</evidence>
<accession>A0A087T9I2</accession>